<protein>
    <submittedName>
        <fullName evidence="1">Uncharacterized protein</fullName>
    </submittedName>
</protein>
<dbReference type="AlphaFoldDB" id="A0A290HN37"/>
<dbReference type="Proteomes" id="UP000217349">
    <property type="component" value="Chromosome"/>
</dbReference>
<accession>A0A290HN37</accession>
<organism evidence="1 2">
    <name type="scientific">Sulfurospirillum diekertiae</name>
    <dbReference type="NCBI Taxonomy" id="1854492"/>
    <lineage>
        <taxon>Bacteria</taxon>
        <taxon>Pseudomonadati</taxon>
        <taxon>Campylobacterota</taxon>
        <taxon>Epsilonproteobacteria</taxon>
        <taxon>Campylobacterales</taxon>
        <taxon>Sulfurospirillaceae</taxon>
        <taxon>Sulfurospirillum</taxon>
    </lineage>
</organism>
<gene>
    <name evidence="1" type="ORF">SJPD1_1016</name>
</gene>
<dbReference type="KEGG" id="sulj:SJPD1_1016"/>
<reference evidence="2" key="1">
    <citation type="submission" date="2017-09" db="EMBL/GenBank/DDBJ databases">
        <title>The complete genome of Sulfurospirillum sp. JPD-1.</title>
        <authorList>
            <person name="Goris T."/>
        </authorList>
    </citation>
    <scope>NUCLEOTIDE SEQUENCE [LARGE SCALE GENOMIC DNA]</scope>
    <source>
        <strain evidence="2">JPD-1</strain>
    </source>
</reference>
<sequence>MPIATLYTFRLKCQNCQFTSVHQGTGDVIVSYKCPSCNSDMVHTESEFLDFINPIERAKGAYTTIYNVIQYFKKN</sequence>
<name>A0A290HN37_9BACT</name>
<evidence type="ECO:0000313" key="1">
    <source>
        <dbReference type="EMBL" id="ATB69128.1"/>
    </source>
</evidence>
<proteinExistence type="predicted"/>
<evidence type="ECO:0000313" key="2">
    <source>
        <dbReference type="Proteomes" id="UP000217349"/>
    </source>
</evidence>
<dbReference type="EMBL" id="CP023275">
    <property type="protein sequence ID" value="ATB69128.1"/>
    <property type="molecule type" value="Genomic_DNA"/>
</dbReference>